<accession>A0A5B7IQD3</accession>
<dbReference type="AlphaFoldDB" id="A0A5B7IQD3"/>
<reference evidence="1 2" key="1">
    <citation type="submission" date="2019-05" db="EMBL/GenBank/DDBJ databases">
        <title>Another draft genome of Portunus trituberculatus and its Hox gene families provides insights of decapod evolution.</title>
        <authorList>
            <person name="Jeong J.-H."/>
            <person name="Song I."/>
            <person name="Kim S."/>
            <person name="Choi T."/>
            <person name="Kim D."/>
            <person name="Ryu S."/>
            <person name="Kim W."/>
        </authorList>
    </citation>
    <scope>NUCLEOTIDE SEQUENCE [LARGE SCALE GENOMIC DNA]</scope>
    <source>
        <tissue evidence="1">Muscle</tissue>
    </source>
</reference>
<sequence length="87" mass="10083">MKERKNTIEGTLTSTTTITTTATSTTTKTTTTITTTTSTSTNTANRKFNVFFFYSWRKFRQPQTNIKRTHALITFKHRCYHSQHSLQ</sequence>
<dbReference type="Proteomes" id="UP000324222">
    <property type="component" value="Unassembled WGS sequence"/>
</dbReference>
<comment type="caution">
    <text evidence="1">The sequence shown here is derived from an EMBL/GenBank/DDBJ whole genome shotgun (WGS) entry which is preliminary data.</text>
</comment>
<name>A0A5B7IQD3_PORTR</name>
<evidence type="ECO:0000313" key="1">
    <source>
        <dbReference type="EMBL" id="MPC84603.1"/>
    </source>
</evidence>
<organism evidence="1 2">
    <name type="scientific">Portunus trituberculatus</name>
    <name type="common">Swimming crab</name>
    <name type="synonym">Neptunus trituberculatus</name>
    <dbReference type="NCBI Taxonomy" id="210409"/>
    <lineage>
        <taxon>Eukaryota</taxon>
        <taxon>Metazoa</taxon>
        <taxon>Ecdysozoa</taxon>
        <taxon>Arthropoda</taxon>
        <taxon>Crustacea</taxon>
        <taxon>Multicrustacea</taxon>
        <taxon>Malacostraca</taxon>
        <taxon>Eumalacostraca</taxon>
        <taxon>Eucarida</taxon>
        <taxon>Decapoda</taxon>
        <taxon>Pleocyemata</taxon>
        <taxon>Brachyura</taxon>
        <taxon>Eubrachyura</taxon>
        <taxon>Portunoidea</taxon>
        <taxon>Portunidae</taxon>
        <taxon>Portuninae</taxon>
        <taxon>Portunus</taxon>
    </lineage>
</organism>
<proteinExistence type="predicted"/>
<protein>
    <submittedName>
        <fullName evidence="1">Uncharacterized protein</fullName>
    </submittedName>
</protein>
<dbReference type="EMBL" id="VSRR010065879">
    <property type="protein sequence ID" value="MPC84603.1"/>
    <property type="molecule type" value="Genomic_DNA"/>
</dbReference>
<evidence type="ECO:0000313" key="2">
    <source>
        <dbReference type="Proteomes" id="UP000324222"/>
    </source>
</evidence>
<keyword evidence="2" id="KW-1185">Reference proteome</keyword>
<gene>
    <name evidence="1" type="ORF">E2C01_079346</name>
</gene>